<evidence type="ECO:0000313" key="6">
    <source>
        <dbReference type="EMBL" id="EFN67326.1"/>
    </source>
</evidence>
<dbReference type="FunCoup" id="E2AGR3">
    <property type="interactions" value="1619"/>
</dbReference>
<keyword evidence="1" id="KW-0677">Repeat</keyword>
<accession>E2AGR3</accession>
<feature type="compositionally biased region" description="Basic and acidic residues" evidence="4">
    <location>
        <begin position="913"/>
        <end position="925"/>
    </location>
</feature>
<dbReference type="OMA" id="CFLAGEF"/>
<feature type="compositionally biased region" description="Basic and acidic residues" evidence="4">
    <location>
        <begin position="1089"/>
        <end position="1115"/>
    </location>
</feature>
<dbReference type="GO" id="GO:0016593">
    <property type="term" value="C:Cdc73/Paf1 complex"/>
    <property type="evidence" value="ECO:0007669"/>
    <property type="project" value="TreeGrafter"/>
</dbReference>
<name>E2AGR3_CAMFO</name>
<dbReference type="Proteomes" id="UP000000311">
    <property type="component" value="Unassembled WGS sequence"/>
</dbReference>
<feature type="compositionally biased region" description="Basic and acidic residues" evidence="4">
    <location>
        <begin position="1201"/>
        <end position="1214"/>
    </location>
</feature>
<dbReference type="FunFam" id="1.25.40.10:FF:000289">
    <property type="entry name" value="RNA polymerase-associated protein CTR9 homolog"/>
    <property type="match status" value="1"/>
</dbReference>
<keyword evidence="7" id="KW-1185">Reference proteome</keyword>
<dbReference type="STRING" id="104421.E2AGR3"/>
<feature type="compositionally biased region" description="Low complexity" evidence="4">
    <location>
        <begin position="998"/>
        <end position="1010"/>
    </location>
</feature>
<organism evidence="7">
    <name type="scientific">Camponotus floridanus</name>
    <name type="common">Florida carpenter ant</name>
    <dbReference type="NCBI Taxonomy" id="104421"/>
    <lineage>
        <taxon>Eukaryota</taxon>
        <taxon>Metazoa</taxon>
        <taxon>Ecdysozoa</taxon>
        <taxon>Arthropoda</taxon>
        <taxon>Hexapoda</taxon>
        <taxon>Insecta</taxon>
        <taxon>Pterygota</taxon>
        <taxon>Neoptera</taxon>
        <taxon>Endopterygota</taxon>
        <taxon>Hymenoptera</taxon>
        <taxon>Apocrita</taxon>
        <taxon>Aculeata</taxon>
        <taxon>Formicoidea</taxon>
        <taxon>Formicidae</taxon>
        <taxon>Formicinae</taxon>
        <taxon>Camponotus</taxon>
    </lineage>
</organism>
<protein>
    <submittedName>
        <fullName evidence="6">RNA polymerase-associated protein CTR9-like protein</fullName>
    </submittedName>
</protein>
<dbReference type="SMART" id="SM00028">
    <property type="entry name" value="TPR"/>
    <property type="match status" value="12"/>
</dbReference>
<feature type="repeat" description="TPR" evidence="3">
    <location>
        <begin position="305"/>
        <end position="338"/>
    </location>
</feature>
<dbReference type="PANTHER" id="PTHR14027">
    <property type="entry name" value="RNA POLYMERASE-ASSOCIATED PROTEIN CTR9"/>
    <property type="match status" value="1"/>
</dbReference>
<dbReference type="GO" id="GO:0000993">
    <property type="term" value="F:RNA polymerase II complex binding"/>
    <property type="evidence" value="ECO:0007669"/>
    <property type="project" value="TreeGrafter"/>
</dbReference>
<gene>
    <name evidence="6" type="ORF">EAG_04787</name>
</gene>
<feature type="region of interest" description="Disordered" evidence="4">
    <location>
        <begin position="1183"/>
        <end position="1214"/>
    </location>
</feature>
<dbReference type="Pfam" id="PF13374">
    <property type="entry name" value="TPR_10"/>
    <property type="match status" value="1"/>
</dbReference>
<dbReference type="EMBL" id="GL439408">
    <property type="protein sequence ID" value="EFN67326.1"/>
    <property type="molecule type" value="Genomic_DNA"/>
</dbReference>
<evidence type="ECO:0000256" key="1">
    <source>
        <dbReference type="ARBA" id="ARBA00022737"/>
    </source>
</evidence>
<feature type="domain" description="Tetratricopeptide repeat protein 21A/21B fourth ARM" evidence="5">
    <location>
        <begin position="167"/>
        <end position="331"/>
    </location>
</feature>
<feature type="region of interest" description="Disordered" evidence="4">
    <location>
        <begin position="1077"/>
        <end position="1165"/>
    </location>
</feature>
<feature type="compositionally biased region" description="Basic and acidic residues" evidence="4">
    <location>
        <begin position="1129"/>
        <end position="1157"/>
    </location>
</feature>
<dbReference type="FunFam" id="1.25.40.10:FF:000322">
    <property type="entry name" value="RNA polymerase-associated protein CTR9 homolog"/>
    <property type="match status" value="1"/>
</dbReference>
<dbReference type="InParanoid" id="E2AGR3"/>
<feature type="compositionally biased region" description="Basic residues" evidence="4">
    <location>
        <begin position="940"/>
        <end position="949"/>
    </location>
</feature>
<evidence type="ECO:0000256" key="2">
    <source>
        <dbReference type="ARBA" id="ARBA00022803"/>
    </source>
</evidence>
<feature type="repeat" description="TPR" evidence="3">
    <location>
        <begin position="450"/>
        <end position="483"/>
    </location>
</feature>
<keyword evidence="2 3" id="KW-0802">TPR repeat</keyword>
<feature type="repeat" description="TPR" evidence="3">
    <location>
        <begin position="340"/>
        <end position="373"/>
    </location>
</feature>
<dbReference type="InterPro" id="IPR056836">
    <property type="entry name" value="ARM_TT21_4th"/>
</dbReference>
<reference evidence="6 7" key="1">
    <citation type="journal article" date="2010" name="Science">
        <title>Genomic comparison of the ants Camponotus floridanus and Harpegnathos saltator.</title>
        <authorList>
            <person name="Bonasio R."/>
            <person name="Zhang G."/>
            <person name="Ye C."/>
            <person name="Mutti N.S."/>
            <person name="Fang X."/>
            <person name="Qin N."/>
            <person name="Donahue G."/>
            <person name="Yang P."/>
            <person name="Li Q."/>
            <person name="Li C."/>
            <person name="Zhang P."/>
            <person name="Huang Z."/>
            <person name="Berger S.L."/>
            <person name="Reinberg D."/>
            <person name="Wang J."/>
            <person name="Liebig J."/>
        </authorList>
    </citation>
    <scope>NUCLEOTIDE SEQUENCE [LARGE SCALE GENOMIC DNA]</scope>
    <source>
        <strain evidence="7">C129</strain>
    </source>
</reference>
<dbReference type="InterPro" id="IPR019734">
    <property type="entry name" value="TPR_rpt"/>
</dbReference>
<proteinExistence type="predicted"/>
<dbReference type="Gene3D" id="1.25.40.10">
    <property type="entry name" value="Tetratricopeptide repeat domain"/>
    <property type="match status" value="5"/>
</dbReference>
<dbReference type="FunFam" id="1.25.40.10:FF:000069">
    <property type="entry name" value="CTR9 homolog, Paf1/RNA polymerase II complex component"/>
    <property type="match status" value="1"/>
</dbReference>
<dbReference type="PANTHER" id="PTHR14027:SF2">
    <property type="entry name" value="RNA POLYMERASE-ASSOCIATED PROTEIN CTR9 HOMOLOG"/>
    <property type="match status" value="1"/>
</dbReference>
<dbReference type="Pfam" id="PF13432">
    <property type="entry name" value="TPR_16"/>
    <property type="match status" value="1"/>
</dbReference>
<dbReference type="Pfam" id="PF13181">
    <property type="entry name" value="TPR_8"/>
    <property type="match status" value="3"/>
</dbReference>
<feature type="compositionally biased region" description="Basic and acidic residues" evidence="4">
    <location>
        <begin position="1183"/>
        <end position="1192"/>
    </location>
</feature>
<dbReference type="Pfam" id="PF25068">
    <property type="entry name" value="ARM_TT21_4th"/>
    <property type="match status" value="1"/>
</dbReference>
<feature type="region of interest" description="Disordered" evidence="4">
    <location>
        <begin position="841"/>
        <end position="867"/>
    </location>
</feature>
<evidence type="ECO:0000256" key="4">
    <source>
        <dbReference type="SAM" id="MobiDB-lite"/>
    </source>
</evidence>
<dbReference type="GO" id="GO:0006368">
    <property type="term" value="P:transcription elongation by RNA polymerase II"/>
    <property type="evidence" value="ECO:0007669"/>
    <property type="project" value="TreeGrafter"/>
</dbReference>
<feature type="repeat" description="TPR" evidence="3">
    <location>
        <begin position="716"/>
        <end position="749"/>
    </location>
</feature>
<sequence>MAGSIEIPLRDTDEVIELYLDQLPDGDEVLGILRQEHAQLTIWVNLALEYYKQQKIEDFIKILESSRIDANIDYRDYEKDQMRALDMLAAYYVQEANKEKNKDKKRDLFTKATLLYTTADKIIMYDQNHLLGRAYFCLLEGDKMEQADAQFNFVLNQSPNNIPSLLGKACIAFNKKDYRGALAFYKKALRTNPHCPAAVRLGMGHCFMKLNNQEKARLAFERALQLDGQCVGALVGLSVLKLNQQQPDSIKTGVQMLSKAYTIDSTNPMVLNHLANHFFFKKDYSKVQHLALHAFHNTENEAMRAESCYQLARAFHVQNDYDQAFQYYYQATQFAPPVFVLPHFGLGQMYVYRGDAENAAQCFEKVLKAQPGNYETMKILGSLYANSSSQSKRDIAKNHLRKVTEQFPDDVEAWIELAQILEQSDLNAALNAYGTATRILKDKVQAEIPPEILNNVGALHYRLGNLEEARKNLEESLARSKADALHDSIYYNSIAVTTTYNLARLNEALCIFDRAEKLYKDILKEHPNYVDCYLRLGCMARDKGQIYEASDWFKDALRINNEHPDAWSLLGNLHLAKMEWGPGQKKFERILKNPTTSTDAYSLIALGNIWLQTLHQSGKDKEREKRHQDRALAMYKQVLRNDPKNIWAANGIGAVLAHKGCVNEARDIFAQVREATAEFCDVWLNIAHIYVEQKQFVSAIQMYENCLRKFYRYHHVEVLQYLGRAYFKAGKLKEAKLTLLKARRVAPQDTVLLYNIALVLQRLATQILKDEKSTLTTVLQAVHELGLSHKYFQYLSTHGDRMEQLAEGEARRCQDLLSQAQYHVARARRLDEEEKMLRRKQEEERQAFKMRQTEEQRKLEEMRRQKEEEMLQKRQEYVEKTKNALVFGEMPSEKPGRKGRRVRTDQYISDSGGSDREEGREEAPKERRRKRKASTEMKERKSRGKGKRRKEAESGNSGSESDQPKRKRGKKNTGTRKEKSTRRGAFENLKGKIKSKETISTSESDSDTGGLKIASGFSMAKVATRIKHIAADELRPIRKILALPDHDLVQDQNLEVAREAVRVHVPLLVRDRDHDRALDLDPSLDPDPEAFRDQEAAQHPDQDQARRKAGQDRGQARVKAVHDQGLIVAHEEADRRQDQDQGQVREKAIPGQGRDHQMVQGKARRVQDLDLKAALVRAQKTANREVRVDRGLNRSLSQDPNQDREAAANRDRVPDQRAVLEVGVRADQHAAKVQLNDNGVLLFKMHSRKVVEYIWSTTMPLEFA</sequence>
<feature type="compositionally biased region" description="Basic residues" evidence="4">
    <location>
        <begin position="965"/>
        <end position="982"/>
    </location>
</feature>
<dbReference type="AlphaFoldDB" id="E2AGR3"/>
<evidence type="ECO:0000259" key="5">
    <source>
        <dbReference type="Pfam" id="PF25068"/>
    </source>
</evidence>
<dbReference type="InterPro" id="IPR011990">
    <property type="entry name" value="TPR-like_helical_dom_sf"/>
</dbReference>
<dbReference type="InterPro" id="IPR031101">
    <property type="entry name" value="Ctr9"/>
</dbReference>
<dbReference type="FunFam" id="1.25.40.10:FF:000077">
    <property type="entry name" value="CTR9 homolog, Paf1/RNA polymerase II complex component"/>
    <property type="match status" value="1"/>
</dbReference>
<dbReference type="PROSITE" id="PS50005">
    <property type="entry name" value="TPR"/>
    <property type="match status" value="5"/>
</dbReference>
<evidence type="ECO:0000256" key="3">
    <source>
        <dbReference type="PROSITE-ProRule" id="PRU00339"/>
    </source>
</evidence>
<dbReference type="SUPFAM" id="SSF48452">
    <property type="entry name" value="TPR-like"/>
    <property type="match status" value="4"/>
</dbReference>
<dbReference type="OrthoDB" id="343875at2759"/>
<dbReference type="GO" id="GO:0006355">
    <property type="term" value="P:regulation of DNA-templated transcription"/>
    <property type="evidence" value="ECO:0007669"/>
    <property type="project" value="InterPro"/>
</dbReference>
<evidence type="ECO:0000313" key="7">
    <source>
        <dbReference type="Proteomes" id="UP000000311"/>
    </source>
</evidence>
<feature type="region of interest" description="Disordered" evidence="4">
    <location>
        <begin position="882"/>
        <end position="1012"/>
    </location>
</feature>
<feature type="repeat" description="TPR" evidence="3">
    <location>
        <begin position="197"/>
        <end position="230"/>
    </location>
</feature>